<evidence type="ECO:0000256" key="1">
    <source>
        <dbReference type="ARBA" id="ARBA00001946"/>
    </source>
</evidence>
<feature type="compositionally biased region" description="Acidic residues" evidence="7">
    <location>
        <begin position="401"/>
        <end position="410"/>
    </location>
</feature>
<dbReference type="GO" id="GO:0000287">
    <property type="term" value="F:magnesium ion binding"/>
    <property type="evidence" value="ECO:0007669"/>
    <property type="project" value="InterPro"/>
</dbReference>
<accession>A0A8H6XBS8</accession>
<dbReference type="SUPFAM" id="SSF50324">
    <property type="entry name" value="Inorganic pyrophosphatase"/>
    <property type="match status" value="1"/>
</dbReference>
<keyword evidence="4" id="KW-0479">Metal-binding</keyword>
<dbReference type="EMBL" id="JACAZH010000033">
    <property type="protein sequence ID" value="KAF7337594.1"/>
    <property type="molecule type" value="Genomic_DNA"/>
</dbReference>
<evidence type="ECO:0000256" key="3">
    <source>
        <dbReference type="ARBA" id="ARBA00012146"/>
    </source>
</evidence>
<feature type="region of interest" description="Disordered" evidence="7">
    <location>
        <begin position="809"/>
        <end position="884"/>
    </location>
</feature>
<comment type="caution">
    <text evidence="8">The sequence shown here is derived from an EMBL/GenBank/DDBJ whole genome shotgun (WGS) entry which is preliminary data.</text>
</comment>
<feature type="region of interest" description="Disordered" evidence="7">
    <location>
        <begin position="279"/>
        <end position="318"/>
    </location>
</feature>
<protein>
    <recommendedName>
        <fullName evidence="3">inorganic diphosphatase</fullName>
        <ecNumber evidence="3">3.6.1.1</ecNumber>
    </recommendedName>
</protein>
<dbReference type="GO" id="GO:0004427">
    <property type="term" value="F:inorganic diphosphate phosphatase activity"/>
    <property type="evidence" value="ECO:0007669"/>
    <property type="project" value="UniProtKB-EC"/>
</dbReference>
<evidence type="ECO:0000256" key="2">
    <source>
        <dbReference type="ARBA" id="ARBA00006220"/>
    </source>
</evidence>
<dbReference type="InterPro" id="IPR032675">
    <property type="entry name" value="LRR_dom_sf"/>
</dbReference>
<dbReference type="Proteomes" id="UP000623467">
    <property type="component" value="Unassembled WGS sequence"/>
</dbReference>
<comment type="cofactor">
    <cofactor evidence="1">
        <name>Mg(2+)</name>
        <dbReference type="ChEBI" id="CHEBI:18420"/>
    </cofactor>
</comment>
<feature type="region of interest" description="Disordered" evidence="7">
    <location>
        <begin position="473"/>
        <end position="499"/>
    </location>
</feature>
<dbReference type="EC" id="3.6.1.1" evidence="3"/>
<reference evidence="8" key="1">
    <citation type="submission" date="2020-05" db="EMBL/GenBank/DDBJ databases">
        <title>Mycena genomes resolve the evolution of fungal bioluminescence.</title>
        <authorList>
            <person name="Tsai I.J."/>
        </authorList>
    </citation>
    <scope>NUCLEOTIDE SEQUENCE</scope>
    <source>
        <strain evidence="8">160909Yilan</strain>
    </source>
</reference>
<dbReference type="GO" id="GO:0006796">
    <property type="term" value="P:phosphate-containing compound metabolic process"/>
    <property type="evidence" value="ECO:0007669"/>
    <property type="project" value="InterPro"/>
</dbReference>
<organism evidence="8 9">
    <name type="scientific">Mycena sanguinolenta</name>
    <dbReference type="NCBI Taxonomy" id="230812"/>
    <lineage>
        <taxon>Eukaryota</taxon>
        <taxon>Fungi</taxon>
        <taxon>Dikarya</taxon>
        <taxon>Basidiomycota</taxon>
        <taxon>Agaricomycotina</taxon>
        <taxon>Agaricomycetes</taxon>
        <taxon>Agaricomycetidae</taxon>
        <taxon>Agaricales</taxon>
        <taxon>Marasmiineae</taxon>
        <taxon>Mycenaceae</taxon>
        <taxon>Mycena</taxon>
    </lineage>
</organism>
<feature type="region of interest" description="Disordered" evidence="7">
    <location>
        <begin position="401"/>
        <end position="433"/>
    </location>
</feature>
<dbReference type="PANTHER" id="PTHR10286">
    <property type="entry name" value="INORGANIC PYROPHOSPHATASE"/>
    <property type="match status" value="1"/>
</dbReference>
<evidence type="ECO:0000256" key="7">
    <source>
        <dbReference type="SAM" id="MobiDB-lite"/>
    </source>
</evidence>
<keyword evidence="6" id="KW-0460">Magnesium</keyword>
<dbReference type="Gene3D" id="3.80.10.10">
    <property type="entry name" value="Ribonuclease Inhibitor"/>
    <property type="match status" value="1"/>
</dbReference>
<evidence type="ECO:0000256" key="5">
    <source>
        <dbReference type="ARBA" id="ARBA00022801"/>
    </source>
</evidence>
<dbReference type="InterPro" id="IPR036649">
    <property type="entry name" value="Pyrophosphatase_sf"/>
</dbReference>
<dbReference type="Gene3D" id="3.90.80.10">
    <property type="entry name" value="Inorganic pyrophosphatase"/>
    <property type="match status" value="1"/>
</dbReference>
<name>A0A8H6XBS8_9AGAR</name>
<evidence type="ECO:0000256" key="6">
    <source>
        <dbReference type="ARBA" id="ARBA00022842"/>
    </source>
</evidence>
<dbReference type="GO" id="GO:0005737">
    <property type="term" value="C:cytoplasm"/>
    <property type="evidence" value="ECO:0007669"/>
    <property type="project" value="InterPro"/>
</dbReference>
<feature type="compositionally biased region" description="Basic and acidic residues" evidence="7">
    <location>
        <begin position="867"/>
        <end position="884"/>
    </location>
</feature>
<dbReference type="Pfam" id="PF00719">
    <property type="entry name" value="Pyrophosphatase"/>
    <property type="match status" value="1"/>
</dbReference>
<keyword evidence="9" id="KW-1185">Reference proteome</keyword>
<proteinExistence type="inferred from homology"/>
<dbReference type="OrthoDB" id="3353982at2759"/>
<evidence type="ECO:0000256" key="4">
    <source>
        <dbReference type="ARBA" id="ARBA00022723"/>
    </source>
</evidence>
<keyword evidence="5" id="KW-0378">Hydrolase</keyword>
<evidence type="ECO:0000313" key="8">
    <source>
        <dbReference type="EMBL" id="KAF7337594.1"/>
    </source>
</evidence>
<comment type="similarity">
    <text evidence="2">Belongs to the PPase family.</text>
</comment>
<sequence length="1151" mass="127346">MSLPLPTELYTAIIDAIPPEDRQQSILSLTRALPHAPIPIYHLFEYITLRHREQALHLTRRLLKPDGKDLALYVQEFSLQDEWTVDAEVMVNLLRKLPKLRSLHLCIGTNFAPEHLKAILQKPLPELQYLSLRFRPYVQKATYQQFLSGSYFDSTLSCLADWPLSDLPTLSIVQEPMDPAQTPKLAFAQPIVFFPLPGPSQCPRFLYPSVELLDLSTCNVFGAELTDTILARLTKLKHVILDNGTLLRGEYHAEDWAVLGKGCAIAGFKRTQEREKKMRQARLETAPVPAQERRPRRGRRGVSTATISLRASPPRDSRVVGEIDTPTATAMRKIRLYPASPSLCSFATTLAPNVTPDKHEEIRRQFEKGWFEGLTMLKGVRTRLYQSYRLGTPVMKFADVEESDGSDEGLDGLVERPKRPAHHLPPAAADETSSSWRIPVQKVASYIGFKTQLDKRPPIIFPPPSWLLEETQNNGAGASHVPDEPSMPKDISEDEVHGEDAPEPHLFAQRIGTLIDSLPPPAPTKDNDIGVVDEKGPPLSPSVDSKLMKLLSSESVMNGSLGRQSVWSMLERLKRQHTAIAGTDKSGEGKDDKEDHGVMMYAPLQPTSDSQVELADSETVLEYFDEPAEPAKSPPVEGQPAPQTKLPPGPRPQPDGRKSGSVTPSKSQRKPKEKEHIHWVPSSTQISLQAMWWGYRLYFPPPVMDLLDDTRLEATRRGAMVTAALKWLLDKIPVTLFPPQMRSTVLVLKRLTPFLGYVGVFIAWSWTAIKARDKGHGVVLTATWLLPVALVPTTLKAEDFLRPGEVAAAKGGKTPAVSTGSSAMSAAGPNGKVDTAKDGEPASAKGGAAAPTKSTDPGLKPNANGDSKADKSKTADPQAEKDSLSRRWSTLLLGRDKPKGKVDEDADDVIIVNMIVQAPRWTNAQMTVAPEEPFAPIRQATRGSGMRLAYVRNTFPHRGYIWNYGVLPQTWIEEGPLYACEIGERVAQVGDVRRVRVLGLFAVRDEGQLRWTLLVVDMADPLAARVRTIADLDRECPGLISATKEWLRLYKLADGKAENTLELNGEVQGIEFTSKILRTAHEGWRDIVTGSKSTALVDLTNLTIANSPERIQEGDEELRNPLKGTQEGPRPPAQTPSSISKWWYLGVAYGH</sequence>
<evidence type="ECO:0000313" key="9">
    <source>
        <dbReference type="Proteomes" id="UP000623467"/>
    </source>
</evidence>
<dbReference type="AlphaFoldDB" id="A0A8H6XBS8"/>
<dbReference type="InterPro" id="IPR008162">
    <property type="entry name" value="Pyrophosphatase"/>
</dbReference>
<feature type="region of interest" description="Disordered" evidence="7">
    <location>
        <begin position="628"/>
        <end position="678"/>
    </location>
</feature>
<gene>
    <name evidence="8" type="ORF">MSAN_02232700</name>
</gene>
<feature type="compositionally biased region" description="Basic and acidic residues" evidence="7">
    <location>
        <begin position="481"/>
        <end position="499"/>
    </location>
</feature>